<dbReference type="InterPro" id="IPR006068">
    <property type="entry name" value="ATPase_P-typ_cation-transptr_C"/>
</dbReference>
<dbReference type="Gene3D" id="2.70.150.10">
    <property type="entry name" value="Calcium-transporting ATPase, cytoplasmic transduction domain A"/>
    <property type="match status" value="1"/>
</dbReference>
<organism evidence="18 19">
    <name type="scientific">Vitis vinifera</name>
    <name type="common">Grape</name>
    <dbReference type="NCBI Taxonomy" id="29760"/>
    <lineage>
        <taxon>Eukaryota</taxon>
        <taxon>Viridiplantae</taxon>
        <taxon>Streptophyta</taxon>
        <taxon>Embryophyta</taxon>
        <taxon>Tracheophyta</taxon>
        <taxon>Spermatophyta</taxon>
        <taxon>Magnoliopsida</taxon>
        <taxon>eudicotyledons</taxon>
        <taxon>Gunneridae</taxon>
        <taxon>Pentapetalae</taxon>
        <taxon>rosids</taxon>
        <taxon>Vitales</taxon>
        <taxon>Vitaceae</taxon>
        <taxon>Viteae</taxon>
        <taxon>Vitis</taxon>
    </lineage>
</organism>
<evidence type="ECO:0000256" key="16">
    <source>
        <dbReference type="SAM" id="Phobius"/>
    </source>
</evidence>
<evidence type="ECO:0000256" key="12">
    <source>
        <dbReference type="ARBA" id="ARBA00022989"/>
    </source>
</evidence>
<keyword evidence="7" id="KW-0547">Nucleotide-binding</keyword>
<evidence type="ECO:0000256" key="8">
    <source>
        <dbReference type="ARBA" id="ARBA00022837"/>
    </source>
</evidence>
<dbReference type="Gene3D" id="1.20.5.170">
    <property type="match status" value="1"/>
</dbReference>
<evidence type="ECO:0000313" key="18">
    <source>
        <dbReference type="EMBL" id="CCB57741.1"/>
    </source>
</evidence>
<gene>
    <name evidence="18" type="ordered locus">VIT_07s0129g00110</name>
</gene>
<feature type="domain" description="Cation-transporting P-type ATPase N-terminal" evidence="17">
    <location>
        <begin position="116"/>
        <end position="190"/>
    </location>
</feature>
<keyword evidence="19" id="KW-1185">Reference proteome</keyword>
<evidence type="ECO:0000256" key="1">
    <source>
        <dbReference type="ARBA" id="ARBA00004141"/>
    </source>
</evidence>
<dbReference type="Pfam" id="PF00122">
    <property type="entry name" value="E1-E2_ATPase"/>
    <property type="match status" value="1"/>
</dbReference>
<keyword evidence="3" id="KW-0813">Transport</keyword>
<keyword evidence="5 16" id="KW-0812">Transmembrane</keyword>
<keyword evidence="4" id="KW-0109">Calcium transport</keyword>
<dbReference type="Pfam" id="PF00690">
    <property type="entry name" value="Cation_ATPase_N"/>
    <property type="match status" value="1"/>
</dbReference>
<dbReference type="GO" id="GO:0046872">
    <property type="term" value="F:metal ion binding"/>
    <property type="evidence" value="ECO:0007669"/>
    <property type="project" value="UniProtKB-KW"/>
</dbReference>
<keyword evidence="13" id="KW-0406">Ion transport</keyword>
<dbReference type="eggNOG" id="KOG0204">
    <property type="taxonomic scope" value="Eukaryota"/>
</dbReference>
<evidence type="ECO:0000256" key="4">
    <source>
        <dbReference type="ARBA" id="ARBA00022568"/>
    </source>
</evidence>
<dbReference type="SUPFAM" id="SSF81653">
    <property type="entry name" value="Calcium ATPase, transduction domain A"/>
    <property type="match status" value="1"/>
</dbReference>
<dbReference type="InterPro" id="IPR023298">
    <property type="entry name" value="ATPase_P-typ_TM_dom_sf"/>
</dbReference>
<dbReference type="PANTHER" id="PTHR24093:SF474">
    <property type="entry name" value="CALCIUM-TRANSPORTING ATPASE 2, PLASMA MEMBRANE-TYPE"/>
    <property type="match status" value="1"/>
</dbReference>
<evidence type="ECO:0000256" key="5">
    <source>
        <dbReference type="ARBA" id="ARBA00022692"/>
    </source>
</evidence>
<keyword evidence="10" id="KW-0460">Magnesium</keyword>
<evidence type="ECO:0000313" key="19">
    <source>
        <dbReference type="Proteomes" id="UP000009183"/>
    </source>
</evidence>
<dbReference type="Pfam" id="PF00689">
    <property type="entry name" value="Cation_ATPase_C"/>
    <property type="match status" value="1"/>
</dbReference>
<evidence type="ECO:0000256" key="2">
    <source>
        <dbReference type="ARBA" id="ARBA00012790"/>
    </source>
</evidence>
<dbReference type="FunFam" id="1.20.5.170:FF:000026">
    <property type="entry name" value="Calcium-transporting ATPase"/>
    <property type="match status" value="1"/>
</dbReference>
<dbReference type="InterPro" id="IPR024750">
    <property type="entry name" value="Ca_ATPase_N_dom"/>
</dbReference>
<dbReference type="InterPro" id="IPR059000">
    <property type="entry name" value="ATPase_P-type_domA"/>
</dbReference>
<dbReference type="AlphaFoldDB" id="F6HST1"/>
<proteinExistence type="predicted"/>
<evidence type="ECO:0000256" key="11">
    <source>
        <dbReference type="ARBA" id="ARBA00022967"/>
    </source>
</evidence>
<dbReference type="SUPFAM" id="SSF81665">
    <property type="entry name" value="Calcium ATPase, transmembrane domain M"/>
    <property type="match status" value="1"/>
</dbReference>
<evidence type="ECO:0000256" key="15">
    <source>
        <dbReference type="ARBA" id="ARBA00048694"/>
    </source>
</evidence>
<keyword evidence="12 16" id="KW-1133">Transmembrane helix</keyword>
<dbReference type="GO" id="GO:0005388">
    <property type="term" value="F:P-type calcium transporter activity"/>
    <property type="evidence" value="ECO:0000318"/>
    <property type="project" value="GO_Central"/>
</dbReference>
<accession>F6HST1</accession>
<dbReference type="SMR" id="F6HST1"/>
<keyword evidence="9" id="KW-0067">ATP-binding</keyword>
<dbReference type="Pfam" id="PF12515">
    <property type="entry name" value="CaATP_NAI"/>
    <property type="match status" value="1"/>
</dbReference>
<feature type="transmembrane region" description="Helical" evidence="16">
    <location>
        <begin position="476"/>
        <end position="498"/>
    </location>
</feature>
<dbReference type="InterPro" id="IPR004014">
    <property type="entry name" value="ATPase_P-typ_cation-transptr_N"/>
</dbReference>
<evidence type="ECO:0000256" key="6">
    <source>
        <dbReference type="ARBA" id="ARBA00022723"/>
    </source>
</evidence>
<dbReference type="GO" id="GO:0005516">
    <property type="term" value="F:calmodulin binding"/>
    <property type="evidence" value="ECO:0007669"/>
    <property type="project" value="InterPro"/>
</dbReference>
<reference evidence="19" key="1">
    <citation type="journal article" date="2007" name="Nature">
        <title>The grapevine genome sequence suggests ancestral hexaploidization in major angiosperm phyla.</title>
        <authorList>
            <consortium name="The French-Italian Public Consortium for Grapevine Genome Characterization."/>
            <person name="Jaillon O."/>
            <person name="Aury J.-M."/>
            <person name="Noel B."/>
            <person name="Policriti A."/>
            <person name="Clepet C."/>
            <person name="Casagrande A."/>
            <person name="Choisne N."/>
            <person name="Aubourg S."/>
            <person name="Vitulo N."/>
            <person name="Jubin C."/>
            <person name="Vezzi A."/>
            <person name="Legeai F."/>
            <person name="Hugueney P."/>
            <person name="Dasilva C."/>
            <person name="Horner D."/>
            <person name="Mica E."/>
            <person name="Jublot D."/>
            <person name="Poulain J."/>
            <person name="Bruyere C."/>
            <person name="Billault A."/>
            <person name="Segurens B."/>
            <person name="Gouyvenoux M."/>
            <person name="Ugarte E."/>
            <person name="Cattonaro F."/>
            <person name="Anthouard V."/>
            <person name="Vico V."/>
            <person name="Del Fabbro C."/>
            <person name="Alaux M."/>
            <person name="Di Gaspero G."/>
            <person name="Dumas V."/>
            <person name="Felice N."/>
            <person name="Paillard S."/>
            <person name="Juman I."/>
            <person name="Moroldo M."/>
            <person name="Scalabrin S."/>
            <person name="Canaguier A."/>
            <person name="Le Clainche I."/>
            <person name="Malacrida G."/>
            <person name="Durand E."/>
            <person name="Pesole G."/>
            <person name="Laucou V."/>
            <person name="Chatelet P."/>
            <person name="Merdinoglu D."/>
            <person name="Delledonne M."/>
            <person name="Pezzotti M."/>
            <person name="Lecharny A."/>
            <person name="Scarpelli C."/>
            <person name="Artiguenave F."/>
            <person name="Pe M.E."/>
            <person name="Valle G."/>
            <person name="Morgante M."/>
            <person name="Caboche M."/>
            <person name="Adam-Blondon A.-F."/>
            <person name="Weissenbach J."/>
            <person name="Quetier F."/>
            <person name="Wincker P."/>
        </authorList>
    </citation>
    <scope>NUCLEOTIDE SEQUENCE [LARGE SCALE GENOMIC DNA]</scope>
    <source>
        <strain evidence="19">cv. Pinot noir / PN40024</strain>
    </source>
</reference>
<evidence type="ECO:0000256" key="7">
    <source>
        <dbReference type="ARBA" id="ARBA00022741"/>
    </source>
</evidence>
<dbReference type="STRING" id="29760.F6HST1"/>
<name>F6HST1_VITVI</name>
<evidence type="ECO:0000256" key="3">
    <source>
        <dbReference type="ARBA" id="ARBA00022448"/>
    </source>
</evidence>
<evidence type="ECO:0000256" key="13">
    <source>
        <dbReference type="ARBA" id="ARBA00023065"/>
    </source>
</evidence>
<feature type="transmembrane region" description="Helical" evidence="16">
    <location>
        <begin position="403"/>
        <end position="423"/>
    </location>
</feature>
<dbReference type="EC" id="7.2.2.10" evidence="2"/>
<keyword evidence="11" id="KW-1278">Translocase</keyword>
<dbReference type="PaxDb" id="29760-VIT_07s0129g00110.t01"/>
<keyword evidence="8" id="KW-0106">Calcium</keyword>
<dbReference type="InParanoid" id="F6HST1"/>
<keyword evidence="6" id="KW-0479">Metal-binding</keyword>
<feature type="transmembrane region" description="Helical" evidence="16">
    <location>
        <begin position="439"/>
        <end position="456"/>
    </location>
</feature>
<dbReference type="Proteomes" id="UP000009183">
    <property type="component" value="Chromosome 7"/>
</dbReference>
<dbReference type="GO" id="GO:0005524">
    <property type="term" value="F:ATP binding"/>
    <property type="evidence" value="ECO:0007669"/>
    <property type="project" value="UniProtKB-KW"/>
</dbReference>
<feature type="transmembrane region" description="Helical" evidence="16">
    <location>
        <begin position="173"/>
        <end position="192"/>
    </location>
</feature>
<evidence type="ECO:0000256" key="14">
    <source>
        <dbReference type="ARBA" id="ARBA00023136"/>
    </source>
</evidence>
<dbReference type="InterPro" id="IPR008250">
    <property type="entry name" value="ATPase_P-typ_transduc_dom_A_sf"/>
</dbReference>
<evidence type="ECO:0000256" key="10">
    <source>
        <dbReference type="ARBA" id="ARBA00022842"/>
    </source>
</evidence>
<keyword evidence="14 16" id="KW-0472">Membrane</keyword>
<dbReference type="GO" id="GO:0005886">
    <property type="term" value="C:plasma membrane"/>
    <property type="evidence" value="ECO:0000318"/>
    <property type="project" value="GO_Central"/>
</dbReference>
<dbReference type="EMBL" id="FN596246">
    <property type="protein sequence ID" value="CCB57741.1"/>
    <property type="molecule type" value="Genomic_DNA"/>
</dbReference>
<evidence type="ECO:0000259" key="17">
    <source>
        <dbReference type="SMART" id="SM00831"/>
    </source>
</evidence>
<feature type="transmembrane region" description="Helical" evidence="16">
    <location>
        <begin position="510"/>
        <end position="530"/>
    </location>
</feature>
<feature type="transmembrane region" description="Helical" evidence="16">
    <location>
        <begin position="198"/>
        <end position="218"/>
    </location>
</feature>
<comment type="catalytic activity">
    <reaction evidence="15">
        <text>Ca(2+)(in) + ATP + H2O = Ca(2+)(out) + ADP + phosphate + H(+)</text>
        <dbReference type="Rhea" id="RHEA:18105"/>
        <dbReference type="ChEBI" id="CHEBI:15377"/>
        <dbReference type="ChEBI" id="CHEBI:15378"/>
        <dbReference type="ChEBI" id="CHEBI:29108"/>
        <dbReference type="ChEBI" id="CHEBI:30616"/>
        <dbReference type="ChEBI" id="CHEBI:43474"/>
        <dbReference type="ChEBI" id="CHEBI:456216"/>
        <dbReference type="EC" id="7.2.2.10"/>
    </reaction>
</comment>
<dbReference type="PANTHER" id="PTHR24093">
    <property type="entry name" value="CATION TRANSPORTING ATPASE"/>
    <property type="match status" value="1"/>
</dbReference>
<evidence type="ECO:0000256" key="9">
    <source>
        <dbReference type="ARBA" id="ARBA00022840"/>
    </source>
</evidence>
<protein>
    <recommendedName>
        <fullName evidence="2">P-type Ca(2+) transporter</fullName>
        <ecNumber evidence="2">7.2.2.10</ecNumber>
    </recommendedName>
</protein>
<dbReference type="Gene3D" id="1.20.1110.10">
    <property type="entry name" value="Calcium-transporting ATPase, transmembrane domain"/>
    <property type="match status" value="2"/>
</dbReference>
<dbReference type="SMART" id="SM00831">
    <property type="entry name" value="Cation_ATPase_N"/>
    <property type="match status" value="1"/>
</dbReference>
<dbReference type="FunFam" id="1.20.1110.10:FF:000039">
    <property type="entry name" value="Calcium-transporting ATPase"/>
    <property type="match status" value="1"/>
</dbReference>
<dbReference type="HOGENOM" id="CLU_509427_0_0_1"/>
<sequence length="535" mass="59205">MESYLDENFSGVKPKHSSDEVLQRWRNLCSVVKNPKRRFRFTANLSKRGEAAAMRRTNQEKLRIAVLVSKAAFQFIQGVPVSDYVVPEEIKAAGFQICADELGSIVEGHDVKKLKIHGGVDGIAEKLSTSTTNGLTADNKLLNHRQEIYGINKFTETQARGFLVFVWEALHDMTLIILAVCALVSLIVGIAMEGWPVGAHDGLGIVASILLVVLVTATSDYRQSLQFRDLDKEKKKISIQVTRNGYRHKMSIYDLLPGDIVHLSIGDQVPADGLFVSGFCVSIDESSLTGESEPVMVAKESADVIILDDNFSTIATVAKWGRSVYINIQKFVQFQLTVNVVALIVNFSSACLTGNAPLTAVQLLWVNMIMDTLGALALATEPPTDDLMKRAPVGRRGNFISNVMWRNILGQSLYQFLVIWYLQVEGKAIFQLNGPDSDLILNTLIFNSFVFCQVFNEISSREMEKINVFKGILDNYVFAAVLTSTVLFQIIIIEYLGTYANTSPLTLSQWFLSVFIGFLGMPIAAALKMIPVASQ</sequence>
<comment type="subcellular location">
    <subcellularLocation>
        <location evidence="1">Membrane</location>
        <topology evidence="1">Multi-pass membrane protein</topology>
    </subcellularLocation>
</comment>